<organism evidence="2 3">
    <name type="scientific">Peronospora effusa</name>
    <dbReference type="NCBI Taxonomy" id="542832"/>
    <lineage>
        <taxon>Eukaryota</taxon>
        <taxon>Sar</taxon>
        <taxon>Stramenopiles</taxon>
        <taxon>Oomycota</taxon>
        <taxon>Peronosporomycetes</taxon>
        <taxon>Peronosporales</taxon>
        <taxon>Peronosporaceae</taxon>
        <taxon>Peronospora</taxon>
    </lineage>
</organism>
<protein>
    <recommendedName>
        <fullName evidence="4">Aldehyde dehydrogenase domain-containing protein</fullName>
    </recommendedName>
</protein>
<evidence type="ECO:0008006" key="4">
    <source>
        <dbReference type="Google" id="ProtNLM"/>
    </source>
</evidence>
<dbReference type="InterPro" id="IPR016161">
    <property type="entry name" value="Ald_DH/histidinol_DH"/>
</dbReference>
<keyword evidence="3" id="KW-1185">Reference proteome</keyword>
<evidence type="ECO:0000256" key="1">
    <source>
        <dbReference type="SAM" id="MobiDB-lite"/>
    </source>
</evidence>
<gene>
    <name evidence="2" type="ORF">DD238_005668</name>
</gene>
<name>A0A3M6VEF8_9STRA</name>
<dbReference type="InterPro" id="IPR016162">
    <property type="entry name" value="Ald_DH_N"/>
</dbReference>
<dbReference type="EMBL" id="QLLG01000292">
    <property type="protein sequence ID" value="RMX64712.1"/>
    <property type="molecule type" value="Genomic_DNA"/>
</dbReference>
<dbReference type="SUPFAM" id="SSF53720">
    <property type="entry name" value="ALDH-like"/>
    <property type="match status" value="1"/>
</dbReference>
<proteinExistence type="predicted"/>
<reference evidence="2 3" key="1">
    <citation type="submission" date="2018-06" db="EMBL/GenBank/DDBJ databases">
        <title>Comparative genomics of downy mildews reveals potential adaptations to biotrophy.</title>
        <authorList>
            <person name="Fletcher K."/>
            <person name="Klosterman S.J."/>
            <person name="Derevnina L."/>
            <person name="Martin F."/>
            <person name="Koike S."/>
            <person name="Reyes Chin-Wo S."/>
            <person name="Mou B."/>
            <person name="Michelmore R."/>
        </authorList>
    </citation>
    <scope>NUCLEOTIDE SEQUENCE [LARGE SCALE GENOMIC DNA]</scope>
    <source>
        <strain evidence="2 3">R14</strain>
    </source>
</reference>
<dbReference type="Gene3D" id="3.40.605.10">
    <property type="entry name" value="Aldehyde Dehydrogenase, Chain A, domain 1"/>
    <property type="match status" value="1"/>
</dbReference>
<accession>A0A3M6VEF8</accession>
<evidence type="ECO:0000313" key="3">
    <source>
        <dbReference type="Proteomes" id="UP000282087"/>
    </source>
</evidence>
<dbReference type="AlphaFoldDB" id="A0A3M6VEF8"/>
<dbReference type="Proteomes" id="UP000282087">
    <property type="component" value="Unassembled WGS sequence"/>
</dbReference>
<evidence type="ECO:0000313" key="2">
    <source>
        <dbReference type="EMBL" id="RMX64712.1"/>
    </source>
</evidence>
<comment type="caution">
    <text evidence="2">The sequence shown here is derived from an EMBL/GenBank/DDBJ whole genome shotgun (WGS) entry which is preliminary data.</text>
</comment>
<sequence length="65" mass="7245">MSDPIPQLKDFFVNGKWVAPVNKKYIDVLNPANEEVIKQVSHRLGRRRGTGCTGGEASVRDVGRH</sequence>
<feature type="region of interest" description="Disordered" evidence="1">
    <location>
        <begin position="46"/>
        <end position="65"/>
    </location>
</feature>
<dbReference type="GO" id="GO:0016491">
    <property type="term" value="F:oxidoreductase activity"/>
    <property type="evidence" value="ECO:0007669"/>
    <property type="project" value="InterPro"/>
</dbReference>